<evidence type="ECO:0000256" key="3">
    <source>
        <dbReference type="ARBA" id="ARBA00022692"/>
    </source>
</evidence>
<evidence type="ECO:0000256" key="1">
    <source>
        <dbReference type="ARBA" id="ARBA00004651"/>
    </source>
</evidence>
<feature type="signal peptide" evidence="6">
    <location>
        <begin position="1"/>
        <end position="23"/>
    </location>
</feature>
<gene>
    <name evidence="8" type="ORF">H8L32_19195</name>
</gene>
<sequence length="153" mass="17304">MKWMSKLIFIAVMGFVMTAPASAREERGSTAQAQALVKKGIAYIKKNGREKAFADFNDTSNKEFHDRDLYLFVYDMNGMSLSHGANPKMIGKNLLDLKVEGKPIIRDMIAALKTKNDGWIDYQWPNPVTKALETKSSYFEKVDDYFVGCGAYK</sequence>
<dbReference type="Proteomes" id="UP000650424">
    <property type="component" value="Unassembled WGS sequence"/>
</dbReference>
<keyword evidence="9" id="KW-1185">Reference proteome</keyword>
<dbReference type="InterPro" id="IPR033480">
    <property type="entry name" value="sCache_2"/>
</dbReference>
<keyword evidence="4" id="KW-1133">Transmembrane helix</keyword>
<evidence type="ECO:0000259" key="7">
    <source>
        <dbReference type="SMART" id="SM01049"/>
    </source>
</evidence>
<evidence type="ECO:0000256" key="6">
    <source>
        <dbReference type="SAM" id="SignalP"/>
    </source>
</evidence>
<comment type="caution">
    <text evidence="8">The sequence shown here is derived from an EMBL/GenBank/DDBJ whole genome shotgun (WGS) entry which is preliminary data.</text>
</comment>
<comment type="subcellular location">
    <subcellularLocation>
        <location evidence="1">Cell membrane</location>
        <topology evidence="1">Multi-pass membrane protein</topology>
    </subcellularLocation>
</comment>
<keyword evidence="6" id="KW-0732">Signal</keyword>
<evidence type="ECO:0000313" key="8">
    <source>
        <dbReference type="EMBL" id="MBC3919622.1"/>
    </source>
</evidence>
<feature type="domain" description="Single Cache" evidence="7">
    <location>
        <begin position="22"/>
        <end position="106"/>
    </location>
</feature>
<protein>
    <submittedName>
        <fullName evidence="8">Cache domain-containing protein</fullName>
    </submittedName>
</protein>
<evidence type="ECO:0000256" key="5">
    <source>
        <dbReference type="ARBA" id="ARBA00023136"/>
    </source>
</evidence>
<dbReference type="Gene3D" id="3.30.450.20">
    <property type="entry name" value="PAS domain"/>
    <property type="match status" value="1"/>
</dbReference>
<dbReference type="EMBL" id="JACOGF010000010">
    <property type="protein sequence ID" value="MBC3919622.1"/>
    <property type="molecule type" value="Genomic_DNA"/>
</dbReference>
<reference evidence="8 9" key="1">
    <citation type="submission" date="2020-08" db="EMBL/GenBank/DDBJ databases">
        <title>Novel species isolated from subtropical streams in China.</title>
        <authorList>
            <person name="Lu H."/>
        </authorList>
    </citation>
    <scope>NUCLEOTIDE SEQUENCE [LARGE SCALE GENOMIC DNA]</scope>
    <source>
        <strain evidence="8 9">CY18W</strain>
    </source>
</reference>
<organism evidence="8 9">
    <name type="scientific">Undibacterium hunanense</name>
    <dbReference type="NCBI Taxonomy" id="2762292"/>
    <lineage>
        <taxon>Bacteria</taxon>
        <taxon>Pseudomonadati</taxon>
        <taxon>Pseudomonadota</taxon>
        <taxon>Betaproteobacteria</taxon>
        <taxon>Burkholderiales</taxon>
        <taxon>Oxalobacteraceae</taxon>
        <taxon>Undibacterium</taxon>
    </lineage>
</organism>
<keyword evidence="3" id="KW-0812">Transmembrane</keyword>
<keyword evidence="5" id="KW-0472">Membrane</keyword>
<dbReference type="RefSeq" id="WP_186948876.1">
    <property type="nucleotide sequence ID" value="NZ_JACOGF010000010.1"/>
</dbReference>
<dbReference type="SMART" id="SM01049">
    <property type="entry name" value="Cache_2"/>
    <property type="match status" value="1"/>
</dbReference>
<accession>A0ABR6ZUS5</accession>
<evidence type="ECO:0000256" key="4">
    <source>
        <dbReference type="ARBA" id="ARBA00022989"/>
    </source>
</evidence>
<name>A0ABR6ZUS5_9BURK</name>
<keyword evidence="2" id="KW-1003">Cell membrane</keyword>
<feature type="chain" id="PRO_5046696971" evidence="6">
    <location>
        <begin position="24"/>
        <end position="153"/>
    </location>
</feature>
<dbReference type="Pfam" id="PF17200">
    <property type="entry name" value="sCache_2"/>
    <property type="match status" value="1"/>
</dbReference>
<evidence type="ECO:0000313" key="9">
    <source>
        <dbReference type="Proteomes" id="UP000650424"/>
    </source>
</evidence>
<proteinExistence type="predicted"/>
<evidence type="ECO:0000256" key="2">
    <source>
        <dbReference type="ARBA" id="ARBA00022475"/>
    </source>
</evidence>